<evidence type="ECO:0000313" key="8">
    <source>
        <dbReference type="EMBL" id="MCL1139550.1"/>
    </source>
</evidence>
<evidence type="ECO:0000256" key="4">
    <source>
        <dbReference type="ARBA" id="ARBA00022679"/>
    </source>
</evidence>
<dbReference type="Gene3D" id="3.40.50.12580">
    <property type="match status" value="1"/>
</dbReference>
<evidence type="ECO:0000256" key="2">
    <source>
        <dbReference type="ARBA" id="ARBA00010488"/>
    </source>
</evidence>
<comment type="subcellular location">
    <subcellularLocation>
        <location evidence="1">Cell membrane</location>
        <topology evidence="1">Peripheral membrane protein</topology>
    </subcellularLocation>
</comment>
<protein>
    <submittedName>
        <fullName evidence="8">CDP-glycerol glycerophosphotransferase family protein</fullName>
    </submittedName>
</protein>
<comment type="similarity">
    <text evidence="2">Belongs to the CDP-glycerol glycerophosphotransferase family.</text>
</comment>
<dbReference type="GO" id="GO:0047355">
    <property type="term" value="F:CDP-glycerol glycerophosphotransferase activity"/>
    <property type="evidence" value="ECO:0007669"/>
    <property type="project" value="InterPro"/>
</dbReference>
<proteinExistence type="inferred from homology"/>
<dbReference type="PANTHER" id="PTHR37316:SF3">
    <property type="entry name" value="TEICHOIC ACID GLYCEROL-PHOSPHATE TRANSFERASE"/>
    <property type="match status" value="1"/>
</dbReference>
<comment type="caution">
    <text evidence="8">The sequence shown here is derived from an EMBL/GenBank/DDBJ whole genome shotgun (WGS) entry which is preliminary data.</text>
</comment>
<dbReference type="Pfam" id="PF04464">
    <property type="entry name" value="Glyphos_transf"/>
    <property type="match status" value="2"/>
</dbReference>
<gene>
    <name evidence="8" type="ORF">L2740_13460</name>
</gene>
<evidence type="ECO:0000256" key="3">
    <source>
        <dbReference type="ARBA" id="ARBA00022475"/>
    </source>
</evidence>
<evidence type="ECO:0000256" key="7">
    <source>
        <dbReference type="SAM" id="MobiDB-lite"/>
    </source>
</evidence>
<dbReference type="AlphaFoldDB" id="A0A9X2CID9"/>
<dbReference type="InterPro" id="IPR051612">
    <property type="entry name" value="Teichoic_Acid_Biosynth"/>
</dbReference>
<evidence type="ECO:0000256" key="5">
    <source>
        <dbReference type="ARBA" id="ARBA00022944"/>
    </source>
</evidence>
<dbReference type="RefSeq" id="WP_248950675.1">
    <property type="nucleotide sequence ID" value="NZ_JAKILB010000008.1"/>
</dbReference>
<accession>A0A9X2CID9</accession>
<name>A0A9X2CID9_9GAMM</name>
<dbReference type="GO" id="GO:0019350">
    <property type="term" value="P:teichoic acid biosynthetic process"/>
    <property type="evidence" value="ECO:0007669"/>
    <property type="project" value="UniProtKB-KW"/>
</dbReference>
<keyword evidence="5" id="KW-0777">Teichoic acid biosynthesis</keyword>
<keyword evidence="3" id="KW-1003">Cell membrane</keyword>
<keyword evidence="9" id="KW-1185">Reference proteome</keyword>
<dbReference type="Gene3D" id="3.40.50.11820">
    <property type="match status" value="1"/>
</dbReference>
<dbReference type="GO" id="GO:0005886">
    <property type="term" value="C:plasma membrane"/>
    <property type="evidence" value="ECO:0007669"/>
    <property type="project" value="UniProtKB-SubCell"/>
</dbReference>
<keyword evidence="6" id="KW-0472">Membrane</keyword>
<feature type="region of interest" description="Disordered" evidence="7">
    <location>
        <begin position="208"/>
        <end position="232"/>
    </location>
</feature>
<dbReference type="Proteomes" id="UP001139293">
    <property type="component" value="Unassembled WGS sequence"/>
</dbReference>
<reference evidence="8" key="1">
    <citation type="submission" date="2022-01" db="EMBL/GenBank/DDBJ databases">
        <title>Whole genome-based taxonomy of the Shewanellaceae.</title>
        <authorList>
            <person name="Martin-Rodriguez A.J."/>
        </authorList>
    </citation>
    <scope>NUCLEOTIDE SEQUENCE</scope>
    <source>
        <strain evidence="8">KCTC 23973</strain>
    </source>
</reference>
<organism evidence="8 9">
    <name type="scientific">Shewanella pneumatophori</name>
    <dbReference type="NCBI Taxonomy" id="314092"/>
    <lineage>
        <taxon>Bacteria</taxon>
        <taxon>Pseudomonadati</taxon>
        <taxon>Pseudomonadota</taxon>
        <taxon>Gammaproteobacteria</taxon>
        <taxon>Alteromonadales</taxon>
        <taxon>Shewanellaceae</taxon>
        <taxon>Shewanella</taxon>
    </lineage>
</organism>
<dbReference type="InterPro" id="IPR043148">
    <property type="entry name" value="TagF_C"/>
</dbReference>
<dbReference type="InterPro" id="IPR007554">
    <property type="entry name" value="Glycerophosphate_synth"/>
</dbReference>
<evidence type="ECO:0000256" key="6">
    <source>
        <dbReference type="ARBA" id="ARBA00023136"/>
    </source>
</evidence>
<evidence type="ECO:0000313" key="9">
    <source>
        <dbReference type="Proteomes" id="UP001139293"/>
    </source>
</evidence>
<keyword evidence="4" id="KW-0808">Transferase</keyword>
<dbReference type="EMBL" id="JAKILB010000008">
    <property type="protein sequence ID" value="MCL1139550.1"/>
    <property type="molecule type" value="Genomic_DNA"/>
</dbReference>
<sequence length="445" mass="51443">MALTLRHKLKVTDYLKACVRKLIYTLVAVFPRSNHKAVFGSYKDSFSDNSKYLYLHWQHTQFIRTIWISGNKDVVRQRKKSGQEAYYRWSLKGIFHCLSAKYYFYNSYIGDINQWLANGATKVNLWHGLPMKKIEFDINNGPMTEVFNPQGKLNQLKQWLVSHQQLIKPDLMLSPSPLMDDIFSSAFRLNSINNVSVTGFSSQNSAHSIKEASNKNQGSVLVRSGSPRTDYYHQHPEQKIDLRYLINDSVTGINSGLATQPQYILYAPSWRDNKQQKNPYLHAFDWQQLSDHLVQNNQILLLRLHPNELALAADFVDFPNIVNLSHLEDVYGILGQIHLLITDYSSLFIDVLPLGTAVCFYRFDEQDYLQDCRNMYDYTNKLPSFAPICKSFNHLLECLQPQAISSQTELYTQTYHEVSQLFWGKGMINRVSAFSALEAALKQQR</sequence>
<dbReference type="InterPro" id="IPR043149">
    <property type="entry name" value="TagF_N"/>
</dbReference>
<dbReference type="PANTHER" id="PTHR37316">
    <property type="entry name" value="TEICHOIC ACID GLYCEROL-PHOSPHATE PRIMASE"/>
    <property type="match status" value="1"/>
</dbReference>
<evidence type="ECO:0000256" key="1">
    <source>
        <dbReference type="ARBA" id="ARBA00004202"/>
    </source>
</evidence>